<name>A0A914YD06_9BILA</name>
<dbReference type="AlphaFoldDB" id="A0A914YD06"/>
<reference evidence="2" key="1">
    <citation type="submission" date="2022-11" db="UniProtKB">
        <authorList>
            <consortium name="WormBaseParasite"/>
        </authorList>
    </citation>
    <scope>IDENTIFICATION</scope>
</reference>
<evidence type="ECO:0000313" key="1">
    <source>
        <dbReference type="Proteomes" id="UP000887577"/>
    </source>
</evidence>
<proteinExistence type="predicted"/>
<dbReference type="WBParaSite" id="PSU_v2.g16624.t1">
    <property type="protein sequence ID" value="PSU_v2.g16624.t1"/>
    <property type="gene ID" value="PSU_v2.g16624"/>
</dbReference>
<dbReference type="Proteomes" id="UP000887577">
    <property type="component" value="Unplaced"/>
</dbReference>
<keyword evidence="1" id="KW-1185">Reference proteome</keyword>
<accession>A0A914YD06</accession>
<organism evidence="1 2">
    <name type="scientific">Panagrolaimus superbus</name>
    <dbReference type="NCBI Taxonomy" id="310955"/>
    <lineage>
        <taxon>Eukaryota</taxon>
        <taxon>Metazoa</taxon>
        <taxon>Ecdysozoa</taxon>
        <taxon>Nematoda</taxon>
        <taxon>Chromadorea</taxon>
        <taxon>Rhabditida</taxon>
        <taxon>Tylenchina</taxon>
        <taxon>Panagrolaimomorpha</taxon>
        <taxon>Panagrolaimoidea</taxon>
        <taxon>Panagrolaimidae</taxon>
        <taxon>Panagrolaimus</taxon>
    </lineage>
</organism>
<protein>
    <submittedName>
        <fullName evidence="2">Uncharacterized protein</fullName>
    </submittedName>
</protein>
<sequence>MSGKSLEALQARYIQPRKCSILASTSNNNDDVIRKMSSVSMDEPIINRKISTMSEAYYDYTPCESDIVPHINLGKQFQARVKKWADREIMPHEREAIADRDECVFDCNVIEHLDEQTGK</sequence>
<evidence type="ECO:0000313" key="2">
    <source>
        <dbReference type="WBParaSite" id="PSU_v2.g16624.t1"/>
    </source>
</evidence>